<dbReference type="Gene3D" id="1.10.8.1120">
    <property type="entry name" value="Histone RNA hairpin-binding protein RNA-binding domain"/>
    <property type="match status" value="1"/>
</dbReference>
<dbReference type="OMA" id="VSPMFMP"/>
<dbReference type="AlphaFoldDB" id="F0VMH7"/>
<reference evidence="5" key="1">
    <citation type="submission" date="2011-02" db="EMBL/GenBank/DDBJ databases">
        <authorList>
            <person name="Aslett M."/>
        </authorList>
    </citation>
    <scope>NUCLEOTIDE SEQUENCE</scope>
    <source>
        <strain evidence="5">Liverpool</strain>
    </source>
</reference>
<feature type="region of interest" description="Disordered" evidence="3">
    <location>
        <begin position="119"/>
        <end position="161"/>
    </location>
</feature>
<dbReference type="GO" id="GO:0071204">
    <property type="term" value="C:histone pre-mRNA 3'end processing complex"/>
    <property type="evidence" value="ECO:0007669"/>
    <property type="project" value="TreeGrafter"/>
</dbReference>
<proteinExistence type="inferred from homology"/>
<dbReference type="EMBL" id="FR823392">
    <property type="protein sequence ID" value="CBZ54923.1"/>
    <property type="molecule type" value="Genomic_DNA"/>
</dbReference>
<feature type="compositionally biased region" description="Low complexity" evidence="3">
    <location>
        <begin position="388"/>
        <end position="402"/>
    </location>
</feature>
<evidence type="ECO:0000313" key="5">
    <source>
        <dbReference type="EMBL" id="CBZ54923.1"/>
    </source>
</evidence>
<evidence type="ECO:0000256" key="2">
    <source>
        <dbReference type="ARBA" id="ARBA00022884"/>
    </source>
</evidence>
<keyword evidence="7" id="KW-1185">Reference proteome</keyword>
<dbReference type="Pfam" id="PF15247">
    <property type="entry name" value="SLBP_RNA_bind"/>
    <property type="match status" value="1"/>
</dbReference>
<dbReference type="GO" id="GO:0005737">
    <property type="term" value="C:cytoplasm"/>
    <property type="evidence" value="ECO:0007669"/>
    <property type="project" value="TreeGrafter"/>
</dbReference>
<dbReference type="eggNOG" id="ENOG502SDYR">
    <property type="taxonomic scope" value="Eukaryota"/>
</dbReference>
<sequence length="623" mass="63694">MTFLGGVRWADISSDTQSLSAMPCTPKGSSSYCGSLGGGAAATALLLQHEAAEHSYLNPSSCAAEFENSSAGLNLHFRSAANLGGAEADAINVPSPSAASGLDGGGDCDGMCERFGWEGRSGSREAKKNAGVSSSTATTPGFKGLLGFSSSHEHGEGRGTAASSCASNAALISSGSGRACDKHGSPSGSSLTSVAGAGKLRGRGRPTPGASGAARPQHSVKAGQKAANDDADACANWRRAAPGPRDALTRAPALTPAKRNRRASGGSCRTSSTLVGRDSLTEEDEKPSVAAPGSAGEGVLVGLLQSQQPPSKKKRSLHTNPAQGREQKGCLSAEEEVSEASSLKGTDKAGAQSGHSGTRSQRNSASAMVGSTGGVAVSGRKSGGGRRSVGSSRGSAGAASSKQPAGTNLLLQHMGSISAPFLQIPGFVSPMFLPTLSSPVAGGAPAVGPAALGLSFLPHPNAKTAEASGEVDEEDWARRESARMKDIAIGKATEGYRNFIRAIPKDQRREGDPATPDPKQRCTKAQFQREYQDWRKQLHRYDSCGVRGLSPVENANTHGEEAFRDAKQEATGEGRGAELGIAANLGVEARPATEGETVGEVAGFTDETDPILEFNRECELAGL</sequence>
<evidence type="ECO:0000313" key="6">
    <source>
        <dbReference type="EMBL" id="CEL69645.1"/>
    </source>
</evidence>
<evidence type="ECO:0000313" key="7">
    <source>
        <dbReference type="Proteomes" id="UP000007494"/>
    </source>
</evidence>
<dbReference type="InterPro" id="IPR029344">
    <property type="entry name" value="SLBP_RNA_bind"/>
</dbReference>
<gene>
    <name evidence="6" type="ORF">BN1204_053490</name>
    <name evidence="5" type="ORF">NCLIV_053490</name>
</gene>
<feature type="compositionally biased region" description="Basic and acidic residues" evidence="3">
    <location>
        <begin position="119"/>
        <end position="128"/>
    </location>
</feature>
<dbReference type="VEuPathDB" id="ToxoDB:NCLIV_053490"/>
<protein>
    <recommendedName>
        <fullName evidence="4">Histone RNA hairpin-binding protein RNA-binding domain-containing protein</fullName>
    </recommendedName>
</protein>
<feature type="domain" description="Histone RNA hairpin-binding protein RNA-binding" evidence="4">
    <location>
        <begin position="477"/>
        <end position="542"/>
    </location>
</feature>
<reference evidence="7" key="3">
    <citation type="journal article" date="2012" name="PLoS Pathog.">
        <title>Comparative genomics of the apicomplexan parasites Toxoplasma gondii and Neospora caninum: Coccidia differing in host range and transmission strategy.</title>
        <authorList>
            <person name="Reid A.J."/>
            <person name="Vermont S.J."/>
            <person name="Cotton J.A."/>
            <person name="Harris D."/>
            <person name="Hill-Cawthorne G.A."/>
            <person name="Konen-Waisman S."/>
            <person name="Latham S.M."/>
            <person name="Mourier T."/>
            <person name="Norton R."/>
            <person name="Quail M.A."/>
            <person name="Sanders M."/>
            <person name="Shanmugam D."/>
            <person name="Sohal A."/>
            <person name="Wasmuth J.D."/>
            <person name="Brunk B."/>
            <person name="Grigg M.E."/>
            <person name="Howard J.C."/>
            <person name="Parkinson J."/>
            <person name="Roos D.S."/>
            <person name="Trees A.J."/>
            <person name="Berriman M."/>
            <person name="Pain A."/>
            <person name="Wastling J.M."/>
        </authorList>
    </citation>
    <scope>NUCLEOTIDE SEQUENCE [LARGE SCALE GENOMIC DNA]</scope>
    <source>
        <strain evidence="7">Liverpool</strain>
    </source>
</reference>
<comment type="similarity">
    <text evidence="1">Belongs to the SLBP family.</text>
</comment>
<dbReference type="InterPro" id="IPR038294">
    <property type="entry name" value="SLBP_RNA_bind_sf"/>
</dbReference>
<dbReference type="Proteomes" id="UP000007494">
    <property type="component" value="Chromosome XI"/>
</dbReference>
<evidence type="ECO:0000256" key="1">
    <source>
        <dbReference type="ARBA" id="ARBA00006151"/>
    </source>
</evidence>
<reference evidence="5" key="2">
    <citation type="submission" date="2011-03" db="EMBL/GenBank/DDBJ databases">
        <title>Comparative genomics and transcriptomics of Neospora caninum and Toxoplasma gondii.</title>
        <authorList>
            <person name="Reid A.J."/>
            <person name="Sohal A."/>
            <person name="Harris D."/>
            <person name="Quail M."/>
            <person name="Sanders M."/>
            <person name="Berriman M."/>
            <person name="Wastling J.M."/>
            <person name="Pain A."/>
        </authorList>
    </citation>
    <scope>NUCLEOTIDE SEQUENCE</scope>
    <source>
        <strain evidence="5">Liverpool</strain>
    </source>
</reference>
<dbReference type="GO" id="GO:0006398">
    <property type="term" value="P:mRNA 3'-end processing by stem-loop binding and cleavage"/>
    <property type="evidence" value="ECO:0007669"/>
    <property type="project" value="TreeGrafter"/>
</dbReference>
<accession>F0VMH7</accession>
<dbReference type="OrthoDB" id="265795at2759"/>
<dbReference type="InterPro" id="IPR026502">
    <property type="entry name" value="SLBP1/SLBP2"/>
</dbReference>
<dbReference type="GO" id="GO:0071207">
    <property type="term" value="F:histone pre-mRNA stem-loop binding"/>
    <property type="evidence" value="ECO:0007669"/>
    <property type="project" value="TreeGrafter"/>
</dbReference>
<dbReference type="GO" id="GO:0003729">
    <property type="term" value="F:mRNA binding"/>
    <property type="evidence" value="ECO:0007669"/>
    <property type="project" value="InterPro"/>
</dbReference>
<feature type="compositionally biased region" description="Polar residues" evidence="3">
    <location>
        <begin position="353"/>
        <end position="366"/>
    </location>
</feature>
<dbReference type="GeneID" id="13446629"/>
<dbReference type="GO" id="GO:0051028">
    <property type="term" value="P:mRNA transport"/>
    <property type="evidence" value="ECO:0007669"/>
    <property type="project" value="TreeGrafter"/>
</dbReference>
<feature type="region of interest" description="Disordered" evidence="3">
    <location>
        <begin position="176"/>
        <end position="403"/>
    </location>
</feature>
<dbReference type="EMBL" id="LN714486">
    <property type="protein sequence ID" value="CEL69645.1"/>
    <property type="molecule type" value="Genomic_DNA"/>
</dbReference>
<evidence type="ECO:0000259" key="4">
    <source>
        <dbReference type="Pfam" id="PF15247"/>
    </source>
</evidence>
<dbReference type="InParanoid" id="F0VMH7"/>
<organism evidence="5 7">
    <name type="scientific">Neospora caninum (strain Liverpool)</name>
    <dbReference type="NCBI Taxonomy" id="572307"/>
    <lineage>
        <taxon>Eukaryota</taxon>
        <taxon>Sar</taxon>
        <taxon>Alveolata</taxon>
        <taxon>Apicomplexa</taxon>
        <taxon>Conoidasida</taxon>
        <taxon>Coccidia</taxon>
        <taxon>Eucoccidiorida</taxon>
        <taxon>Eimeriorina</taxon>
        <taxon>Sarcocystidae</taxon>
        <taxon>Neospora</taxon>
    </lineage>
</organism>
<dbReference type="RefSeq" id="XP_003884951.1">
    <property type="nucleotide sequence ID" value="XM_003884902.1"/>
</dbReference>
<reference evidence="6" key="4">
    <citation type="journal article" date="2015" name="PLoS ONE">
        <title>Comprehensive Evaluation of Toxoplasma gondii VEG and Neospora caninum LIV Genomes with Tachyzoite Stage Transcriptome and Proteome Defines Novel Transcript Features.</title>
        <authorList>
            <person name="Ramaprasad A."/>
            <person name="Mourier T."/>
            <person name="Naeem R."/>
            <person name="Malas T.B."/>
            <person name="Moussa E."/>
            <person name="Panigrahi A."/>
            <person name="Vermont S.J."/>
            <person name="Otto T.D."/>
            <person name="Wastling J."/>
            <person name="Pain A."/>
        </authorList>
    </citation>
    <scope>NUCLEOTIDE SEQUENCE</scope>
    <source>
        <strain evidence="6">Liverpool</strain>
    </source>
</reference>
<evidence type="ECO:0000256" key="3">
    <source>
        <dbReference type="SAM" id="MobiDB-lite"/>
    </source>
</evidence>
<keyword evidence="2" id="KW-0694">RNA-binding</keyword>
<dbReference type="PANTHER" id="PTHR17408:SF0">
    <property type="entry name" value="HISTONE RNA HAIRPIN-BINDING PROTEIN"/>
    <property type="match status" value="1"/>
</dbReference>
<name>F0VMH7_NEOCL</name>
<dbReference type="PANTHER" id="PTHR17408">
    <property type="entry name" value="HISTONE RNA HAIRPIN-BINDING PROTEIN"/>
    <property type="match status" value="1"/>
</dbReference>